<accession>A0ABT0PGD5</accession>
<dbReference type="PANTHER" id="PTHR30068">
    <property type="entry name" value="URONATE ISOMERASE"/>
    <property type="match status" value="1"/>
</dbReference>
<dbReference type="EMBL" id="JAMFLX010000013">
    <property type="protein sequence ID" value="MCL6270420.1"/>
    <property type="molecule type" value="Genomic_DNA"/>
</dbReference>
<keyword evidence="9" id="KW-1185">Reference proteome</keyword>
<evidence type="ECO:0000256" key="3">
    <source>
        <dbReference type="ARBA" id="ARBA00008397"/>
    </source>
</evidence>
<evidence type="ECO:0000256" key="5">
    <source>
        <dbReference type="ARBA" id="ARBA00020555"/>
    </source>
</evidence>
<reference evidence="8 9" key="1">
    <citation type="submission" date="2022-05" db="EMBL/GenBank/DDBJ databases">
        <authorList>
            <person name="Park J.-S."/>
        </authorList>
    </citation>
    <scope>NUCLEOTIDE SEQUENCE [LARGE SCALE GENOMIC DNA]</scope>
    <source>
        <strain evidence="8 9">2012CJ34-2</strain>
    </source>
</reference>
<evidence type="ECO:0000256" key="1">
    <source>
        <dbReference type="ARBA" id="ARBA00001165"/>
    </source>
</evidence>
<comment type="catalytic activity">
    <reaction evidence="7">
        <text>aldehydo-D-galacturonate = keto-D-tagaturonate</text>
        <dbReference type="Rhea" id="RHEA:27702"/>
        <dbReference type="ChEBI" id="CHEBI:12952"/>
        <dbReference type="ChEBI" id="CHEBI:17886"/>
    </reaction>
</comment>
<dbReference type="HAMAP" id="MF_00675">
    <property type="entry name" value="UxaC"/>
    <property type="match status" value="1"/>
</dbReference>
<comment type="caution">
    <text evidence="8">The sequence shown here is derived from an EMBL/GenBank/DDBJ whole genome shotgun (WGS) entry which is preliminary data.</text>
</comment>
<evidence type="ECO:0000256" key="7">
    <source>
        <dbReference type="HAMAP-Rule" id="MF_00675"/>
    </source>
</evidence>
<evidence type="ECO:0000313" key="8">
    <source>
        <dbReference type="EMBL" id="MCL6270420.1"/>
    </source>
</evidence>
<evidence type="ECO:0000256" key="2">
    <source>
        <dbReference type="ARBA" id="ARBA00004892"/>
    </source>
</evidence>
<dbReference type="InterPro" id="IPR003766">
    <property type="entry name" value="Uronate_isomerase"/>
</dbReference>
<dbReference type="EC" id="5.3.1.12" evidence="4 7"/>
<name>A0ABT0PGD5_9GAMM</name>
<dbReference type="Proteomes" id="UP001203338">
    <property type="component" value="Unassembled WGS sequence"/>
</dbReference>
<evidence type="ECO:0000313" key="9">
    <source>
        <dbReference type="Proteomes" id="UP001203338"/>
    </source>
</evidence>
<gene>
    <name evidence="7 8" type="primary">uxaC</name>
    <name evidence="8" type="ORF">M3P05_10860</name>
</gene>
<dbReference type="RefSeq" id="WP_249699631.1">
    <property type="nucleotide sequence ID" value="NZ_JAMFLX010000013.1"/>
</dbReference>
<dbReference type="GO" id="GO:0008880">
    <property type="term" value="F:glucuronate isomerase activity"/>
    <property type="evidence" value="ECO:0007669"/>
    <property type="project" value="UniProtKB-EC"/>
</dbReference>
<dbReference type="Gene3D" id="3.20.20.140">
    <property type="entry name" value="Metal-dependent hydrolases"/>
    <property type="match status" value="1"/>
</dbReference>
<evidence type="ECO:0000256" key="6">
    <source>
        <dbReference type="ARBA" id="ARBA00023235"/>
    </source>
</evidence>
<proteinExistence type="inferred from homology"/>
<dbReference type="NCBIfam" id="NF002794">
    <property type="entry name" value="PRK02925.1"/>
    <property type="match status" value="1"/>
</dbReference>
<keyword evidence="6 7" id="KW-0413">Isomerase</keyword>
<dbReference type="Pfam" id="PF02614">
    <property type="entry name" value="UxaC"/>
    <property type="match status" value="1"/>
</dbReference>
<dbReference type="Gene3D" id="1.10.2020.10">
    <property type="entry name" value="uronate isomerase, domain 2, chain A"/>
    <property type="match status" value="1"/>
</dbReference>
<evidence type="ECO:0000256" key="4">
    <source>
        <dbReference type="ARBA" id="ARBA00012546"/>
    </source>
</evidence>
<comment type="catalytic activity">
    <reaction evidence="1 7">
        <text>D-glucuronate = D-fructuronate</text>
        <dbReference type="Rhea" id="RHEA:13049"/>
        <dbReference type="ChEBI" id="CHEBI:58720"/>
        <dbReference type="ChEBI" id="CHEBI:59863"/>
        <dbReference type="EC" id="5.3.1.12"/>
    </reaction>
</comment>
<sequence>MNGQYFSDNQISDHRLHPDRLFSADPSIRAVARDIYTCIKDLPIISPHGHTDPRWYADNKRFDNPADFLIKPDHYVFRMLYSQGVPMEAVGVPAKEGIEVEQNPRKIWKLFAKNFHLYRGTPSKIWMAHALTEVLGVDEPLNENTADRIYDYIDAKLGTEEFLPRSLFKSFNIEALATTEFAVETLESHKKINTSGWDGRVLTTFRPDDITNPEHPCFQKHMGILAEQTGEDVSSWDSYLEAIRKRRAFFKETGATATDHGFPTAFTTILSKEKCQELLTKAIAGACSPEEAELFRGHMLIENARMSCDDGLVMQIHVGCLRNHNTEVYNKFGSDKGCDIPTQVNFVNGFRPLLCEVGNNPNLTIIAFNMDETTYSREIAPLAGHYPALKIGPAWWFHDSPEGMMRYRRQVTEAAGFYNTVGFNDDTRAFLSIPARHDVARRVDSNFLAHYVCEHLLSMTEALEIAKDLTYSLPKQAYRL</sequence>
<comment type="pathway">
    <text evidence="2 7">Carbohydrate metabolism; pentose and glucuronate interconversion.</text>
</comment>
<organism evidence="8 9">
    <name type="scientific">Parendozoicomonas callyspongiae</name>
    <dbReference type="NCBI Taxonomy" id="2942213"/>
    <lineage>
        <taxon>Bacteria</taxon>
        <taxon>Pseudomonadati</taxon>
        <taxon>Pseudomonadota</taxon>
        <taxon>Gammaproteobacteria</taxon>
        <taxon>Oceanospirillales</taxon>
        <taxon>Endozoicomonadaceae</taxon>
        <taxon>Parendozoicomonas</taxon>
    </lineage>
</organism>
<dbReference type="InterPro" id="IPR032466">
    <property type="entry name" value="Metal_Hydrolase"/>
</dbReference>
<dbReference type="PANTHER" id="PTHR30068:SF4">
    <property type="entry name" value="URONATE ISOMERASE"/>
    <property type="match status" value="1"/>
</dbReference>
<dbReference type="SUPFAM" id="SSF51556">
    <property type="entry name" value="Metallo-dependent hydrolases"/>
    <property type="match status" value="1"/>
</dbReference>
<protein>
    <recommendedName>
        <fullName evidence="5 7">Uronate isomerase</fullName>
        <ecNumber evidence="4 7">5.3.1.12</ecNumber>
    </recommendedName>
    <alternativeName>
        <fullName evidence="7">Glucuronate isomerase</fullName>
    </alternativeName>
    <alternativeName>
        <fullName evidence="7">Uronic isomerase</fullName>
    </alternativeName>
</protein>
<comment type="similarity">
    <text evidence="3 7">Belongs to the metallo-dependent hydrolases superfamily. Uronate isomerase family.</text>
</comment>